<accession>A0A5N7A371</accession>
<dbReference type="EMBL" id="ML737665">
    <property type="protein sequence ID" value="KAE8363878.1"/>
    <property type="molecule type" value="Genomic_DNA"/>
</dbReference>
<evidence type="ECO:0000256" key="2">
    <source>
        <dbReference type="SAM" id="SignalP"/>
    </source>
</evidence>
<name>A0A5N7A371_9EURO</name>
<evidence type="ECO:0008006" key="5">
    <source>
        <dbReference type="Google" id="ProtNLM"/>
    </source>
</evidence>
<protein>
    <recommendedName>
        <fullName evidence="5">Secreted protein</fullName>
    </recommendedName>
</protein>
<organism evidence="3 4">
    <name type="scientific">Aspergillus caelatus</name>
    <dbReference type="NCBI Taxonomy" id="61420"/>
    <lineage>
        <taxon>Eukaryota</taxon>
        <taxon>Fungi</taxon>
        <taxon>Dikarya</taxon>
        <taxon>Ascomycota</taxon>
        <taxon>Pezizomycotina</taxon>
        <taxon>Eurotiomycetes</taxon>
        <taxon>Eurotiomycetidae</taxon>
        <taxon>Eurotiales</taxon>
        <taxon>Aspergillaceae</taxon>
        <taxon>Aspergillus</taxon>
        <taxon>Aspergillus subgen. Circumdati</taxon>
    </lineage>
</organism>
<keyword evidence="2" id="KW-0732">Signal</keyword>
<dbReference type="Proteomes" id="UP000326268">
    <property type="component" value="Unassembled WGS sequence"/>
</dbReference>
<feature type="region of interest" description="Disordered" evidence="1">
    <location>
        <begin position="90"/>
        <end position="118"/>
    </location>
</feature>
<proteinExistence type="predicted"/>
<dbReference type="AlphaFoldDB" id="A0A5N7A371"/>
<feature type="signal peptide" evidence="2">
    <location>
        <begin position="1"/>
        <end position="19"/>
    </location>
</feature>
<dbReference type="RefSeq" id="XP_031926959.1">
    <property type="nucleotide sequence ID" value="XM_032076387.1"/>
</dbReference>
<dbReference type="GeneID" id="43660833"/>
<evidence type="ECO:0000313" key="3">
    <source>
        <dbReference type="EMBL" id="KAE8363878.1"/>
    </source>
</evidence>
<evidence type="ECO:0000256" key="1">
    <source>
        <dbReference type="SAM" id="MobiDB-lite"/>
    </source>
</evidence>
<reference evidence="3 4" key="1">
    <citation type="submission" date="2019-04" db="EMBL/GenBank/DDBJ databases">
        <title>Friends and foes A comparative genomics studyof 23 Aspergillus species from section Flavi.</title>
        <authorList>
            <consortium name="DOE Joint Genome Institute"/>
            <person name="Kjaerbolling I."/>
            <person name="Vesth T."/>
            <person name="Frisvad J.C."/>
            <person name="Nybo J.L."/>
            <person name="Theobald S."/>
            <person name="Kildgaard S."/>
            <person name="Isbrandt T."/>
            <person name="Kuo A."/>
            <person name="Sato A."/>
            <person name="Lyhne E.K."/>
            <person name="Kogle M.E."/>
            <person name="Wiebenga A."/>
            <person name="Kun R.S."/>
            <person name="Lubbers R.J."/>
            <person name="Makela M.R."/>
            <person name="Barry K."/>
            <person name="Chovatia M."/>
            <person name="Clum A."/>
            <person name="Daum C."/>
            <person name="Haridas S."/>
            <person name="He G."/>
            <person name="LaButti K."/>
            <person name="Lipzen A."/>
            <person name="Mondo S."/>
            <person name="Riley R."/>
            <person name="Salamov A."/>
            <person name="Simmons B.A."/>
            <person name="Magnuson J.K."/>
            <person name="Henrissat B."/>
            <person name="Mortensen U.H."/>
            <person name="Larsen T.O."/>
            <person name="Devries R.P."/>
            <person name="Grigoriev I.V."/>
            <person name="Machida M."/>
            <person name="Baker S.E."/>
            <person name="Andersen M.R."/>
        </authorList>
    </citation>
    <scope>NUCLEOTIDE SEQUENCE [LARGE SCALE GENOMIC DNA]</scope>
    <source>
        <strain evidence="3 4">CBS 763.97</strain>
    </source>
</reference>
<keyword evidence="4" id="KW-1185">Reference proteome</keyword>
<feature type="chain" id="PRO_5024816846" description="Secreted protein" evidence="2">
    <location>
        <begin position="20"/>
        <end position="118"/>
    </location>
</feature>
<gene>
    <name evidence="3" type="ORF">BDV27DRAFT_3486</name>
</gene>
<sequence length="118" mass="13415">MHCIGVVIFFTTFFYLCLCQLSFITPISWDTFVGTHCLDITHYTNLLFIYPSRPVRISEALSKRAPNLCTPCITHAILCMDTVHPSQRVDPQSTMINKNKPCQEFQPPRPSNSVCAPH</sequence>
<evidence type="ECO:0000313" key="4">
    <source>
        <dbReference type="Proteomes" id="UP000326268"/>
    </source>
</evidence>